<feature type="region of interest" description="Disordered" evidence="1">
    <location>
        <begin position="1"/>
        <end position="25"/>
    </location>
</feature>
<feature type="transmembrane region" description="Helical" evidence="2">
    <location>
        <begin position="103"/>
        <end position="124"/>
    </location>
</feature>
<evidence type="ECO:0000256" key="2">
    <source>
        <dbReference type="SAM" id="Phobius"/>
    </source>
</evidence>
<dbReference type="Proteomes" id="UP001432166">
    <property type="component" value="Chromosome"/>
</dbReference>
<keyword evidence="2" id="KW-1133">Transmembrane helix</keyword>
<protein>
    <submittedName>
        <fullName evidence="3">DUF485 domain-containing protein</fullName>
    </submittedName>
</protein>
<evidence type="ECO:0000256" key="1">
    <source>
        <dbReference type="SAM" id="MobiDB-lite"/>
    </source>
</evidence>
<proteinExistence type="predicted"/>
<name>A0ABZ1J7G9_9ACTN</name>
<accession>A0ABZ1J7G9</accession>
<keyword evidence="2" id="KW-0812">Transmembrane</keyword>
<dbReference type="EMBL" id="CP108133">
    <property type="protein sequence ID" value="WTP47403.1"/>
    <property type="molecule type" value="Genomic_DNA"/>
</dbReference>
<keyword evidence="4" id="KW-1185">Reference proteome</keyword>
<evidence type="ECO:0000313" key="4">
    <source>
        <dbReference type="Proteomes" id="UP001432166"/>
    </source>
</evidence>
<dbReference type="Pfam" id="PF04341">
    <property type="entry name" value="DUF485"/>
    <property type="match status" value="1"/>
</dbReference>
<evidence type="ECO:0000313" key="3">
    <source>
        <dbReference type="EMBL" id="WTP47403.1"/>
    </source>
</evidence>
<gene>
    <name evidence="3" type="ORF">OG288_03165</name>
</gene>
<dbReference type="RefSeq" id="WP_265648487.1">
    <property type="nucleotide sequence ID" value="NZ_CP108133.1"/>
</dbReference>
<feature type="transmembrane region" description="Helical" evidence="2">
    <location>
        <begin position="64"/>
        <end position="83"/>
    </location>
</feature>
<keyword evidence="2" id="KW-0472">Membrane</keyword>
<dbReference type="InterPro" id="IPR007436">
    <property type="entry name" value="DUF485"/>
</dbReference>
<reference evidence="3" key="1">
    <citation type="submission" date="2022-10" db="EMBL/GenBank/DDBJ databases">
        <title>The complete genomes of actinobacterial strains from the NBC collection.</title>
        <authorList>
            <person name="Joergensen T.S."/>
            <person name="Alvarez Arevalo M."/>
            <person name="Sterndorff E.B."/>
            <person name="Faurdal D."/>
            <person name="Vuksanovic O."/>
            <person name="Mourched A.-S."/>
            <person name="Charusanti P."/>
            <person name="Shaw S."/>
            <person name="Blin K."/>
            <person name="Weber T."/>
        </authorList>
    </citation>
    <scope>NUCLEOTIDE SEQUENCE</scope>
    <source>
        <strain evidence="3">NBC_00189</strain>
    </source>
</reference>
<sequence>MSDDPSDAYAAHPHRARHPVTPPAWATAEDRLPELPERVMRSSAPGHHRDLRVLRRAYRRQRRVATFTVLAYFTTFLILSVRAPAFMTQPVTGGLSTGMLLGLVQLPVTWLAIVLFEYTASRYVDPLARRMRQRTALLAEREPGQ</sequence>
<organism evidence="3 4">
    <name type="scientific">Streptomyces tauricus</name>
    <dbReference type="NCBI Taxonomy" id="68274"/>
    <lineage>
        <taxon>Bacteria</taxon>
        <taxon>Bacillati</taxon>
        <taxon>Actinomycetota</taxon>
        <taxon>Actinomycetes</taxon>
        <taxon>Kitasatosporales</taxon>
        <taxon>Streptomycetaceae</taxon>
        <taxon>Streptomyces</taxon>
        <taxon>Streptomyces aurantiacus group</taxon>
    </lineage>
</organism>